<dbReference type="HOGENOM" id="CLU_035304_1_1_6"/>
<evidence type="ECO:0000256" key="11">
    <source>
        <dbReference type="ARBA" id="ARBA00022827"/>
    </source>
</evidence>
<name>H8GRH1_METAL</name>
<dbReference type="NCBIfam" id="NF010480">
    <property type="entry name" value="PRK13905.1"/>
    <property type="match status" value="1"/>
</dbReference>
<dbReference type="InterPro" id="IPR036318">
    <property type="entry name" value="FAD-bd_PCMH-like_sf"/>
</dbReference>
<evidence type="ECO:0000256" key="19">
    <source>
        <dbReference type="ARBA" id="ARBA00048914"/>
    </source>
</evidence>
<dbReference type="GO" id="GO:0071949">
    <property type="term" value="F:FAD binding"/>
    <property type="evidence" value="ECO:0007669"/>
    <property type="project" value="InterPro"/>
</dbReference>
<dbReference type="eggNOG" id="COG0812">
    <property type="taxonomic scope" value="Bacteria"/>
</dbReference>
<dbReference type="PANTHER" id="PTHR21071:SF4">
    <property type="entry name" value="UDP-N-ACETYLENOLPYRUVOYLGLUCOSAMINE REDUCTASE"/>
    <property type="match status" value="1"/>
</dbReference>
<dbReference type="InterPro" id="IPR003170">
    <property type="entry name" value="MurB"/>
</dbReference>
<comment type="similarity">
    <text evidence="5 20">Belongs to the MurB family.</text>
</comment>
<feature type="active site" description="Proton donor" evidence="20">
    <location>
        <position position="222"/>
    </location>
</feature>
<feature type="domain" description="FAD-binding PCMH-type" evidence="21">
    <location>
        <begin position="27"/>
        <end position="193"/>
    </location>
</feature>
<dbReference type="UniPathway" id="UPA00219"/>
<keyword evidence="11 20" id="KW-0274">FAD</keyword>
<evidence type="ECO:0000256" key="4">
    <source>
        <dbReference type="ARBA" id="ARBA00004752"/>
    </source>
</evidence>
<evidence type="ECO:0000313" key="23">
    <source>
        <dbReference type="Proteomes" id="UP000005090"/>
    </source>
</evidence>
<keyword evidence="9 20" id="KW-0132">Cell division</keyword>
<comment type="function">
    <text evidence="2 20">Cell wall formation.</text>
</comment>
<evidence type="ECO:0000256" key="13">
    <source>
        <dbReference type="ARBA" id="ARBA00022960"/>
    </source>
</evidence>
<feature type="active site" evidence="20">
    <location>
        <position position="292"/>
    </location>
</feature>
<comment type="cofactor">
    <cofactor evidence="1 20">
        <name>FAD</name>
        <dbReference type="ChEBI" id="CHEBI:57692"/>
    </cofactor>
</comment>
<dbReference type="EMBL" id="CM001475">
    <property type="protein sequence ID" value="EIC31150.1"/>
    <property type="molecule type" value="Genomic_DNA"/>
</dbReference>
<dbReference type="STRING" id="686340.Metal_3501"/>
<dbReference type="Pfam" id="PF01565">
    <property type="entry name" value="FAD_binding_4"/>
    <property type="match status" value="1"/>
</dbReference>
<dbReference type="InterPro" id="IPR016169">
    <property type="entry name" value="FAD-bd_PCMH_sub2"/>
</dbReference>
<dbReference type="Pfam" id="PF02873">
    <property type="entry name" value="MurB_C"/>
    <property type="match status" value="1"/>
</dbReference>
<comment type="pathway">
    <text evidence="4 20">Cell wall biogenesis; peptidoglycan biosynthesis.</text>
</comment>
<dbReference type="NCBIfam" id="TIGR00179">
    <property type="entry name" value="murB"/>
    <property type="match status" value="1"/>
</dbReference>
<evidence type="ECO:0000256" key="10">
    <source>
        <dbReference type="ARBA" id="ARBA00022630"/>
    </source>
</evidence>
<dbReference type="GO" id="GO:0009252">
    <property type="term" value="P:peptidoglycan biosynthetic process"/>
    <property type="evidence" value="ECO:0007669"/>
    <property type="project" value="UniProtKB-UniRule"/>
</dbReference>
<dbReference type="GO" id="GO:0051301">
    <property type="term" value="P:cell division"/>
    <property type="evidence" value="ECO:0007669"/>
    <property type="project" value="UniProtKB-KW"/>
</dbReference>
<keyword evidence="15 20" id="KW-0560">Oxidoreductase</keyword>
<evidence type="ECO:0000256" key="16">
    <source>
        <dbReference type="ARBA" id="ARBA00023306"/>
    </source>
</evidence>
<evidence type="ECO:0000256" key="15">
    <source>
        <dbReference type="ARBA" id="ARBA00023002"/>
    </source>
</evidence>
<feature type="active site" evidence="20">
    <location>
        <position position="171"/>
    </location>
</feature>
<sequence>MLNPDIESMKGRLLENEPLAKHTSWRVGGPAERMYVPFDRQDLIDFIRHLPPEEPVFWIGLGSNLLVRDGGIRGTVINTKGRLKGMERLADGRVYVEAGVPCAHVARFCGERGLCGAEFLAGIPGTMGGALRMNAGAFGGETWEIVQSVEMLSADGEISVRGKEEFRIGYRSVKGFDAGKEWFISALLRLPEGDTEASQQKIRELLDRRGKTQPTSQPSCGSVFKNPPGDHAARLIERSGLKGYAIGGACVSEKHANFIVNRGHAKAADIEALIAHVRQTVKNNYGIDLQTEVCTVGETSEALSA</sequence>
<evidence type="ECO:0000256" key="20">
    <source>
        <dbReference type="HAMAP-Rule" id="MF_00037"/>
    </source>
</evidence>
<keyword evidence="12 20" id="KW-0521">NADP</keyword>
<keyword evidence="13 20" id="KW-0133">Cell shape</keyword>
<dbReference type="PROSITE" id="PS51387">
    <property type="entry name" value="FAD_PCMH"/>
    <property type="match status" value="1"/>
</dbReference>
<dbReference type="Gene3D" id="3.30.465.10">
    <property type="match status" value="1"/>
</dbReference>
<dbReference type="GO" id="GO:0008360">
    <property type="term" value="P:regulation of cell shape"/>
    <property type="evidence" value="ECO:0007669"/>
    <property type="project" value="UniProtKB-KW"/>
</dbReference>
<evidence type="ECO:0000256" key="8">
    <source>
        <dbReference type="ARBA" id="ARBA00022490"/>
    </source>
</evidence>
<evidence type="ECO:0000256" key="5">
    <source>
        <dbReference type="ARBA" id="ARBA00010485"/>
    </source>
</evidence>
<evidence type="ECO:0000256" key="12">
    <source>
        <dbReference type="ARBA" id="ARBA00022857"/>
    </source>
</evidence>
<evidence type="ECO:0000256" key="14">
    <source>
        <dbReference type="ARBA" id="ARBA00022984"/>
    </source>
</evidence>
<dbReference type="Gene3D" id="3.90.78.10">
    <property type="entry name" value="UDP-N-acetylenolpyruvoylglucosamine reductase, C-terminal domain"/>
    <property type="match status" value="1"/>
</dbReference>
<dbReference type="GO" id="GO:0008762">
    <property type="term" value="F:UDP-N-acetylmuramate dehydrogenase activity"/>
    <property type="evidence" value="ECO:0007669"/>
    <property type="project" value="UniProtKB-UniRule"/>
</dbReference>
<keyword evidence="14 20" id="KW-0573">Peptidoglycan synthesis</keyword>
<dbReference type="AlphaFoldDB" id="H8GRH1"/>
<evidence type="ECO:0000256" key="7">
    <source>
        <dbReference type="ARBA" id="ARBA00015188"/>
    </source>
</evidence>
<accession>H8GRH1</accession>
<dbReference type="GO" id="GO:0071555">
    <property type="term" value="P:cell wall organization"/>
    <property type="evidence" value="ECO:0007669"/>
    <property type="project" value="UniProtKB-KW"/>
</dbReference>
<keyword evidence="10 20" id="KW-0285">Flavoprotein</keyword>
<dbReference type="Gene3D" id="3.30.43.10">
    <property type="entry name" value="Uridine Diphospho-n-acetylenolpyruvylglucosamine Reductase, domain 2"/>
    <property type="match status" value="1"/>
</dbReference>
<dbReference type="Proteomes" id="UP000005090">
    <property type="component" value="Chromosome"/>
</dbReference>
<evidence type="ECO:0000256" key="3">
    <source>
        <dbReference type="ARBA" id="ARBA00004496"/>
    </source>
</evidence>
<dbReference type="HAMAP" id="MF_00037">
    <property type="entry name" value="MurB"/>
    <property type="match status" value="1"/>
</dbReference>
<organism evidence="22 23">
    <name type="scientific">Methylomicrobium album BG8</name>
    <dbReference type="NCBI Taxonomy" id="686340"/>
    <lineage>
        <taxon>Bacteria</taxon>
        <taxon>Pseudomonadati</taxon>
        <taxon>Pseudomonadota</taxon>
        <taxon>Gammaproteobacteria</taxon>
        <taxon>Methylococcales</taxon>
        <taxon>Methylococcaceae</taxon>
        <taxon>Methylomicrobium</taxon>
    </lineage>
</organism>
<evidence type="ECO:0000256" key="1">
    <source>
        <dbReference type="ARBA" id="ARBA00001974"/>
    </source>
</evidence>
<dbReference type="SUPFAM" id="SSF56176">
    <property type="entry name" value="FAD-binding/transporter-associated domain-like"/>
    <property type="match status" value="1"/>
</dbReference>
<dbReference type="InterPro" id="IPR016166">
    <property type="entry name" value="FAD-bd_PCMH"/>
</dbReference>
<comment type="subcellular location">
    <subcellularLocation>
        <location evidence="3 20">Cytoplasm</location>
    </subcellularLocation>
</comment>
<dbReference type="SUPFAM" id="SSF56194">
    <property type="entry name" value="Uridine diphospho-N-Acetylenolpyruvylglucosamine reductase, MurB, C-terminal domain"/>
    <property type="match status" value="1"/>
</dbReference>
<gene>
    <name evidence="20" type="primary">murB</name>
    <name evidence="22" type="ORF">Metal_3501</name>
</gene>
<dbReference type="PANTHER" id="PTHR21071">
    <property type="entry name" value="UDP-N-ACETYLENOLPYRUVOYLGLUCOSAMINE REDUCTASE"/>
    <property type="match status" value="1"/>
</dbReference>
<dbReference type="RefSeq" id="WP_005374301.1">
    <property type="nucleotide sequence ID" value="NZ_CM001475.1"/>
</dbReference>
<evidence type="ECO:0000256" key="17">
    <source>
        <dbReference type="ARBA" id="ARBA00023316"/>
    </source>
</evidence>
<evidence type="ECO:0000256" key="6">
    <source>
        <dbReference type="ARBA" id="ARBA00012518"/>
    </source>
</evidence>
<protein>
    <recommendedName>
        <fullName evidence="7 20">UDP-N-acetylenolpyruvoylglucosamine reductase</fullName>
        <ecNumber evidence="6 20">1.3.1.98</ecNumber>
    </recommendedName>
    <alternativeName>
        <fullName evidence="18 20">UDP-N-acetylmuramate dehydrogenase</fullName>
    </alternativeName>
</protein>
<keyword evidence="23" id="KW-1185">Reference proteome</keyword>
<dbReference type="EC" id="1.3.1.98" evidence="6 20"/>
<dbReference type="InterPro" id="IPR006094">
    <property type="entry name" value="Oxid_FAD_bind_N"/>
</dbReference>
<dbReference type="GO" id="GO:0005829">
    <property type="term" value="C:cytosol"/>
    <property type="evidence" value="ECO:0007669"/>
    <property type="project" value="TreeGrafter"/>
</dbReference>
<dbReference type="InterPro" id="IPR036635">
    <property type="entry name" value="MurB_C_sf"/>
</dbReference>
<evidence type="ECO:0000313" key="22">
    <source>
        <dbReference type="EMBL" id="EIC31150.1"/>
    </source>
</evidence>
<evidence type="ECO:0000256" key="9">
    <source>
        <dbReference type="ARBA" id="ARBA00022618"/>
    </source>
</evidence>
<evidence type="ECO:0000256" key="2">
    <source>
        <dbReference type="ARBA" id="ARBA00003921"/>
    </source>
</evidence>
<evidence type="ECO:0000259" key="21">
    <source>
        <dbReference type="PROSITE" id="PS51387"/>
    </source>
</evidence>
<keyword evidence="8 20" id="KW-0963">Cytoplasm</keyword>
<keyword evidence="17 20" id="KW-0961">Cell wall biogenesis/degradation</keyword>
<comment type="catalytic activity">
    <reaction evidence="19 20">
        <text>UDP-N-acetyl-alpha-D-muramate + NADP(+) = UDP-N-acetyl-3-O-(1-carboxyvinyl)-alpha-D-glucosamine + NADPH + H(+)</text>
        <dbReference type="Rhea" id="RHEA:12248"/>
        <dbReference type="ChEBI" id="CHEBI:15378"/>
        <dbReference type="ChEBI" id="CHEBI:57783"/>
        <dbReference type="ChEBI" id="CHEBI:58349"/>
        <dbReference type="ChEBI" id="CHEBI:68483"/>
        <dbReference type="ChEBI" id="CHEBI:70757"/>
        <dbReference type="EC" id="1.3.1.98"/>
    </reaction>
</comment>
<dbReference type="InterPro" id="IPR011601">
    <property type="entry name" value="MurB_C"/>
</dbReference>
<keyword evidence="16 20" id="KW-0131">Cell cycle</keyword>
<proteinExistence type="inferred from homology"/>
<evidence type="ECO:0000256" key="18">
    <source>
        <dbReference type="ARBA" id="ARBA00031026"/>
    </source>
</evidence>
<reference evidence="22 23" key="1">
    <citation type="journal article" date="2013" name="Genome Announc.">
        <title>Genome Sequence of the Obligate Gammaproteobacterial Methanotroph Methylomicrobium album Strain BG8.</title>
        <authorList>
            <person name="Kits K.D."/>
            <person name="Kalyuzhnaya M.G."/>
            <person name="Klotz M.G."/>
            <person name="Jetten M.S."/>
            <person name="Op den Camp H.J."/>
            <person name="Vuilleumier S."/>
            <person name="Bringel F."/>
            <person name="Dispirito A.A."/>
            <person name="Murrell J.C."/>
            <person name="Bruce D."/>
            <person name="Cheng J.F."/>
            <person name="Copeland A."/>
            <person name="Goodwin L."/>
            <person name="Hauser L."/>
            <person name="Lajus A."/>
            <person name="Land M.L."/>
            <person name="Lapidus A."/>
            <person name="Lucas S."/>
            <person name="Medigue C."/>
            <person name="Pitluck S."/>
            <person name="Woyke T."/>
            <person name="Zeytun A."/>
            <person name="Stein L.Y."/>
        </authorList>
    </citation>
    <scope>NUCLEOTIDE SEQUENCE [LARGE SCALE GENOMIC DNA]</scope>
    <source>
        <strain evidence="22 23">BG8</strain>
    </source>
</reference>
<dbReference type="InterPro" id="IPR016167">
    <property type="entry name" value="FAD-bd_PCMH_sub1"/>
</dbReference>